<sequence length="69" mass="7881">MLVKTYTKLILVSQLFALIRSTSFIAMTTPLVMYEQNHQDGTNVEVACHLIANMTFQRDLLSRKGSFIM</sequence>
<reference evidence="1 2" key="1">
    <citation type="journal article" date="2013" name="Genome Biol.">
        <title>The genome sequence of the most widely cultivated cacao type and its use to identify candidate genes regulating pod color.</title>
        <authorList>
            <person name="Motamayor J.C."/>
            <person name="Mockaitis K."/>
            <person name="Schmutz J."/>
            <person name="Haiminen N."/>
            <person name="Iii D.L."/>
            <person name="Cornejo O."/>
            <person name="Findley S.D."/>
            <person name="Zheng P."/>
            <person name="Utro F."/>
            <person name="Royaert S."/>
            <person name="Saski C."/>
            <person name="Jenkins J."/>
            <person name="Podicheti R."/>
            <person name="Zhao M."/>
            <person name="Scheffler B.E."/>
            <person name="Stack J.C."/>
            <person name="Feltus F.A."/>
            <person name="Mustiga G.M."/>
            <person name="Amores F."/>
            <person name="Phillips W."/>
            <person name="Marelli J.P."/>
            <person name="May G.D."/>
            <person name="Shapiro H."/>
            <person name="Ma J."/>
            <person name="Bustamante C.D."/>
            <person name="Schnell R.J."/>
            <person name="Main D."/>
            <person name="Gilbert D."/>
            <person name="Parida L."/>
            <person name="Kuhn D.N."/>
        </authorList>
    </citation>
    <scope>NUCLEOTIDE SEQUENCE [LARGE SCALE GENOMIC DNA]</scope>
    <source>
        <strain evidence="2">cv. Matina 1-6</strain>
    </source>
</reference>
<keyword evidence="2" id="KW-1185">Reference proteome</keyword>
<dbReference type="Gramene" id="EOY13911">
    <property type="protein sequence ID" value="EOY13911"/>
    <property type="gene ID" value="TCM_032665"/>
</dbReference>
<dbReference type="AlphaFoldDB" id="A0A061FA44"/>
<dbReference type="HOGENOM" id="CLU_2781005_0_0_1"/>
<dbReference type="InParanoid" id="A0A061FA44"/>
<accession>A0A061FA44</accession>
<evidence type="ECO:0000313" key="2">
    <source>
        <dbReference type="Proteomes" id="UP000026915"/>
    </source>
</evidence>
<dbReference type="Proteomes" id="UP000026915">
    <property type="component" value="Chromosome 7"/>
</dbReference>
<dbReference type="EMBL" id="CM001885">
    <property type="protein sequence ID" value="EOY13911.1"/>
    <property type="molecule type" value="Genomic_DNA"/>
</dbReference>
<protein>
    <submittedName>
        <fullName evidence="1">Uncharacterized protein</fullName>
    </submittedName>
</protein>
<proteinExistence type="predicted"/>
<gene>
    <name evidence="1" type="ORF">TCM_032665</name>
</gene>
<organism evidence="1 2">
    <name type="scientific">Theobroma cacao</name>
    <name type="common">Cacao</name>
    <name type="synonym">Cocoa</name>
    <dbReference type="NCBI Taxonomy" id="3641"/>
    <lineage>
        <taxon>Eukaryota</taxon>
        <taxon>Viridiplantae</taxon>
        <taxon>Streptophyta</taxon>
        <taxon>Embryophyta</taxon>
        <taxon>Tracheophyta</taxon>
        <taxon>Spermatophyta</taxon>
        <taxon>Magnoliopsida</taxon>
        <taxon>eudicotyledons</taxon>
        <taxon>Gunneridae</taxon>
        <taxon>Pentapetalae</taxon>
        <taxon>rosids</taxon>
        <taxon>malvids</taxon>
        <taxon>Malvales</taxon>
        <taxon>Malvaceae</taxon>
        <taxon>Byttnerioideae</taxon>
        <taxon>Theobroma</taxon>
    </lineage>
</organism>
<name>A0A061FA44_THECC</name>
<evidence type="ECO:0000313" key="1">
    <source>
        <dbReference type="EMBL" id="EOY13911.1"/>
    </source>
</evidence>